<accession>A0A149VWC5</accession>
<gene>
    <name evidence="1" type="ORF">FEMY_19510</name>
</gene>
<dbReference type="AlphaFoldDB" id="A0A149VWC5"/>
<sequence>MPVLRDGHCNLDIIVTVTKPLTLEHGAVVELVPTPAHPIRLHTLDDIRLEMAKVYRGMRSGSIDPQDGTRLAFVLGQMVRLFEQSAQDRRLEAIEQTLNQRKKL</sequence>
<dbReference type="STRING" id="1789004.FEMY_19510"/>
<comment type="caution">
    <text evidence="1">The sequence shown here is derived from an EMBL/GenBank/DDBJ whole genome shotgun (WGS) entry which is preliminary data.</text>
</comment>
<keyword evidence="2" id="KW-1185">Reference proteome</keyword>
<dbReference type="EMBL" id="LRRD01000053">
    <property type="protein sequence ID" value="KXW57527.1"/>
    <property type="molecule type" value="Genomic_DNA"/>
</dbReference>
<name>A0A149VWC5_9PROT</name>
<evidence type="ECO:0000313" key="1">
    <source>
        <dbReference type="EMBL" id="KXW57527.1"/>
    </source>
</evidence>
<reference evidence="1 2" key="1">
    <citation type="submission" date="2016-01" db="EMBL/GenBank/DDBJ databases">
        <title>Genome sequence of the acidophilic iron oxidising Ferrovum strain Z-31.</title>
        <authorList>
            <person name="Poehlein A."/>
            <person name="Ullrich S.R."/>
            <person name="Schloemann M."/>
            <person name="Muehling M."/>
            <person name="Daniel R."/>
        </authorList>
    </citation>
    <scope>NUCLEOTIDE SEQUENCE [LARGE SCALE GENOMIC DNA]</scope>
    <source>
        <strain evidence="1 2">Z-31</strain>
    </source>
</reference>
<dbReference type="RefSeq" id="WP_062188366.1">
    <property type="nucleotide sequence ID" value="NZ_LRRD01000053.1"/>
</dbReference>
<dbReference type="Proteomes" id="UP000075653">
    <property type="component" value="Unassembled WGS sequence"/>
</dbReference>
<evidence type="ECO:0000313" key="2">
    <source>
        <dbReference type="Proteomes" id="UP000075653"/>
    </source>
</evidence>
<protein>
    <submittedName>
        <fullName evidence="1">Uncharacterized protein</fullName>
    </submittedName>
</protein>
<organism evidence="1 2">
    <name type="scientific">Ferrovum myxofaciens</name>
    <dbReference type="NCBI Taxonomy" id="416213"/>
    <lineage>
        <taxon>Bacteria</taxon>
        <taxon>Pseudomonadati</taxon>
        <taxon>Pseudomonadota</taxon>
        <taxon>Betaproteobacteria</taxon>
        <taxon>Ferrovales</taxon>
        <taxon>Ferrovaceae</taxon>
        <taxon>Ferrovum</taxon>
    </lineage>
</organism>
<proteinExistence type="predicted"/>
<dbReference type="PATRIC" id="fig|1789004.3.peg.2008"/>